<comment type="caution">
    <text evidence="1">The sequence shown here is derived from an EMBL/GenBank/DDBJ whole genome shotgun (WGS) entry which is preliminary data.</text>
</comment>
<accession>A0ACC2SF30</accession>
<dbReference type="EMBL" id="QTSX02005115">
    <property type="protein sequence ID" value="KAJ9060940.1"/>
    <property type="molecule type" value="Genomic_DNA"/>
</dbReference>
<dbReference type="Proteomes" id="UP001165960">
    <property type="component" value="Unassembled WGS sequence"/>
</dbReference>
<keyword evidence="2" id="KW-1185">Reference proteome</keyword>
<proteinExistence type="predicted"/>
<protein>
    <submittedName>
        <fullName evidence="1">Histone-lysine N-methyltransferase set-6</fullName>
    </submittedName>
</protein>
<organism evidence="1 2">
    <name type="scientific">Entomophthora muscae</name>
    <dbReference type="NCBI Taxonomy" id="34485"/>
    <lineage>
        <taxon>Eukaryota</taxon>
        <taxon>Fungi</taxon>
        <taxon>Fungi incertae sedis</taxon>
        <taxon>Zoopagomycota</taxon>
        <taxon>Entomophthoromycotina</taxon>
        <taxon>Entomophthoromycetes</taxon>
        <taxon>Entomophthorales</taxon>
        <taxon>Entomophthoraceae</taxon>
        <taxon>Entomophthora</taxon>
    </lineage>
</organism>
<evidence type="ECO:0000313" key="2">
    <source>
        <dbReference type="Proteomes" id="UP001165960"/>
    </source>
</evidence>
<gene>
    <name evidence="1" type="primary">SET6</name>
    <name evidence="1" type="ORF">DSO57_1025572</name>
</gene>
<sequence>MSSALQTLGAANLFTTDGCYQDRAIKELIITKESFPIEIRTDKLDTEGRYVQAKRSIEAGEEVLTSNINCGVVFDESRLRICATCFRGKHYFADNSGETNLVTSKEDSSGVVDVSSKITEKTKKKKYKPGAGGRKKGVLPGVKSTVSTPNANLELHCKECRQVYFCSQECFELDFKGIEEGGGAHPSICSAYKRLFSSKLDGYSKSVLKLVIKLSLLWTVKEPLLQSNIGSNTPLVEPISNKRYASLANEIELLQTHYNSWGADELKDWNKSVSLLIKFQQDSLLKFPISNISDLKKWVLNLVSTIESNSFGLSSSSEKLVGRALIPTASFFNHSCSPNAEATHDSKRMVFHAIKPIEKGDPITISYIDETLPRSSRKRGLWSRYRFHCNCAACHP</sequence>
<name>A0ACC2SF30_9FUNG</name>
<evidence type="ECO:0000313" key="1">
    <source>
        <dbReference type="EMBL" id="KAJ9060940.1"/>
    </source>
</evidence>
<reference evidence="1" key="1">
    <citation type="submission" date="2022-04" db="EMBL/GenBank/DDBJ databases">
        <title>Genome of the entomopathogenic fungus Entomophthora muscae.</title>
        <authorList>
            <person name="Elya C."/>
            <person name="Lovett B.R."/>
            <person name="Lee E."/>
            <person name="Macias A.M."/>
            <person name="Hajek A.E."/>
            <person name="De Bivort B.L."/>
            <person name="Kasson M.T."/>
            <person name="De Fine Licht H.H."/>
            <person name="Stajich J.E."/>
        </authorList>
    </citation>
    <scope>NUCLEOTIDE SEQUENCE</scope>
    <source>
        <strain evidence="1">Berkeley</strain>
    </source>
</reference>